<dbReference type="Proteomes" id="UP000613177">
    <property type="component" value="Unassembled WGS sequence"/>
</dbReference>
<dbReference type="SMART" id="SM00320">
    <property type="entry name" value="WD40"/>
    <property type="match status" value="3"/>
</dbReference>
<evidence type="ECO:0000313" key="4">
    <source>
        <dbReference type="EMBL" id="KAG2233068.1"/>
    </source>
</evidence>
<organism evidence="4 5">
    <name type="scientific">Thamnidium elegans</name>
    <dbReference type="NCBI Taxonomy" id="101142"/>
    <lineage>
        <taxon>Eukaryota</taxon>
        <taxon>Fungi</taxon>
        <taxon>Fungi incertae sedis</taxon>
        <taxon>Mucoromycota</taxon>
        <taxon>Mucoromycotina</taxon>
        <taxon>Mucoromycetes</taxon>
        <taxon>Mucorales</taxon>
        <taxon>Mucorineae</taxon>
        <taxon>Mucoraceae</taxon>
        <taxon>Thamnidium</taxon>
    </lineage>
</organism>
<name>A0A8H7SRY3_9FUNG</name>
<evidence type="ECO:0000256" key="1">
    <source>
        <dbReference type="ARBA" id="ARBA00022574"/>
    </source>
</evidence>
<keyword evidence="5" id="KW-1185">Reference proteome</keyword>
<dbReference type="PANTHER" id="PTHR22847:SF637">
    <property type="entry name" value="WD REPEAT DOMAIN 5B"/>
    <property type="match status" value="1"/>
</dbReference>
<keyword evidence="1" id="KW-0853">WD repeat</keyword>
<evidence type="ECO:0000256" key="3">
    <source>
        <dbReference type="SAM" id="MobiDB-lite"/>
    </source>
</evidence>
<dbReference type="EMBL" id="JAEPRE010000090">
    <property type="protein sequence ID" value="KAG2233068.1"/>
    <property type="molecule type" value="Genomic_DNA"/>
</dbReference>
<proteinExistence type="predicted"/>
<evidence type="ECO:0000313" key="5">
    <source>
        <dbReference type="Proteomes" id="UP000613177"/>
    </source>
</evidence>
<feature type="compositionally biased region" description="Basic and acidic residues" evidence="3">
    <location>
        <begin position="40"/>
        <end position="49"/>
    </location>
</feature>
<dbReference type="Gene3D" id="2.130.10.10">
    <property type="entry name" value="YVTN repeat-like/Quinoprotein amine dehydrogenase"/>
    <property type="match status" value="2"/>
</dbReference>
<protein>
    <submittedName>
        <fullName evidence="4">Uncharacterized protein</fullName>
    </submittedName>
</protein>
<reference evidence="4" key="1">
    <citation type="submission" date="2021-01" db="EMBL/GenBank/DDBJ databases">
        <title>Metabolic potential, ecology and presence of endohyphal bacteria is reflected in genomic diversity of Mucoromycotina.</title>
        <authorList>
            <person name="Muszewska A."/>
            <person name="Okrasinska A."/>
            <person name="Steczkiewicz K."/>
            <person name="Drgas O."/>
            <person name="Orlowska M."/>
            <person name="Perlinska-Lenart U."/>
            <person name="Aleksandrzak-Piekarczyk T."/>
            <person name="Szatraj K."/>
            <person name="Zielenkiewicz U."/>
            <person name="Pilsyk S."/>
            <person name="Malc E."/>
            <person name="Mieczkowski P."/>
            <person name="Kruszewska J.S."/>
            <person name="Biernat P."/>
            <person name="Pawlowska J."/>
        </authorList>
    </citation>
    <scope>NUCLEOTIDE SEQUENCE</scope>
    <source>
        <strain evidence="4">WA0000018081</strain>
    </source>
</reference>
<dbReference type="SUPFAM" id="SSF50978">
    <property type="entry name" value="WD40 repeat-like"/>
    <property type="match status" value="1"/>
</dbReference>
<dbReference type="GO" id="GO:1990234">
    <property type="term" value="C:transferase complex"/>
    <property type="evidence" value="ECO:0007669"/>
    <property type="project" value="UniProtKB-ARBA"/>
</dbReference>
<feature type="region of interest" description="Disordered" evidence="3">
    <location>
        <begin position="1"/>
        <end position="80"/>
    </location>
</feature>
<dbReference type="InterPro" id="IPR001680">
    <property type="entry name" value="WD40_rpt"/>
</dbReference>
<gene>
    <name evidence="4" type="ORF">INT48_009194</name>
</gene>
<dbReference type="Pfam" id="PF00400">
    <property type="entry name" value="WD40"/>
    <property type="match status" value="1"/>
</dbReference>
<evidence type="ECO:0000256" key="2">
    <source>
        <dbReference type="ARBA" id="ARBA00022737"/>
    </source>
</evidence>
<accession>A0A8H7SRY3</accession>
<sequence>MSEEHNNSDIDIDIESPFVDLVEEEEPTTPVPTTGKQKVVKTDNLSKETRKLRKKKVLESDDEEKVAKPNSVRVSKSPEKDMNEQDFADLFMNYNSLTDHQIDHVDTDDLMDELDRLPPLRKALVNKKKKKVTDRKSRASAKKLAIVKSEIISKLLITYTHTHIKKKKKYLEKKTIEPYDPEKVHQLALENPDGYWKFDAETKDSNMINLINYENELMTLPLDICDQGAVTGMTLSDDGTLLVTFCNIGAIKIWDIRNGLTCVRHIRDHSETQIDEFYCGQILPDGLLVTGGKLKNRHRWSAEDNDNHILPCPIKIFNVITGERVVKLDGHTEEILCIKAIQFKGNNYLISTSQDGYIIKWHMSEDWTTLLDSTPMVDGVTCMAFTISFVPNTGNKYFMAACDEHLRLYDFEQAMLLQTFEDMYSSYCDCGKFVNWVDQPTENLSDIETKKPSSDDPMQIDSEKQDASLFAWFISRGAEMCDVSDGVSSKPNSCTLHKLVYPNKMGGKFELQTIKKYTHEDYHANSWLVKITSNGRYILAPTIYGQLFVFNMCTGKVSAIIKEHEDIEVRDVIFHPFMPLIFSSSDGKKKNE</sequence>
<keyword evidence="2" id="KW-0677">Repeat</keyword>
<dbReference type="InterPro" id="IPR015943">
    <property type="entry name" value="WD40/YVTN_repeat-like_dom_sf"/>
</dbReference>
<dbReference type="PANTHER" id="PTHR22847">
    <property type="entry name" value="WD40 REPEAT PROTEIN"/>
    <property type="match status" value="1"/>
</dbReference>
<dbReference type="InterPro" id="IPR036322">
    <property type="entry name" value="WD40_repeat_dom_sf"/>
</dbReference>
<dbReference type="AlphaFoldDB" id="A0A8H7SRY3"/>
<comment type="caution">
    <text evidence="4">The sequence shown here is derived from an EMBL/GenBank/DDBJ whole genome shotgun (WGS) entry which is preliminary data.</text>
</comment>